<reference evidence="2 3" key="1">
    <citation type="submission" date="2022-03" db="EMBL/GenBank/DDBJ databases">
        <authorList>
            <person name="Jo J.-H."/>
            <person name="Im W.-T."/>
        </authorList>
    </citation>
    <scope>NUCLEOTIDE SEQUENCE [LARGE SCALE GENOMIC DNA]</scope>
    <source>
        <strain evidence="2 3">MA9</strain>
    </source>
</reference>
<dbReference type="EMBL" id="JAKZFC010000001">
    <property type="protein sequence ID" value="MCH7321606.1"/>
    <property type="molecule type" value="Genomic_DNA"/>
</dbReference>
<organism evidence="2 3">
    <name type="scientific">Solibacillus palustris</name>
    <dbReference type="NCBI Taxonomy" id="2908203"/>
    <lineage>
        <taxon>Bacteria</taxon>
        <taxon>Bacillati</taxon>
        <taxon>Bacillota</taxon>
        <taxon>Bacilli</taxon>
        <taxon>Bacillales</taxon>
        <taxon>Caryophanaceae</taxon>
        <taxon>Solibacillus</taxon>
    </lineage>
</organism>
<name>A0ABS9UB85_9BACL</name>
<evidence type="ECO:0000256" key="1">
    <source>
        <dbReference type="SAM" id="Phobius"/>
    </source>
</evidence>
<feature type="transmembrane region" description="Helical" evidence="1">
    <location>
        <begin position="21"/>
        <end position="41"/>
    </location>
</feature>
<protein>
    <submittedName>
        <fullName evidence="2">Uncharacterized protein</fullName>
    </submittedName>
</protein>
<keyword evidence="1" id="KW-1133">Transmembrane helix</keyword>
<accession>A0ABS9UB85</accession>
<keyword evidence="1" id="KW-0812">Transmembrane</keyword>
<proteinExistence type="predicted"/>
<comment type="caution">
    <text evidence="2">The sequence shown here is derived from an EMBL/GenBank/DDBJ whole genome shotgun (WGS) entry which is preliminary data.</text>
</comment>
<gene>
    <name evidence="2" type="ORF">LZ480_06830</name>
</gene>
<dbReference type="Proteomes" id="UP001316087">
    <property type="component" value="Unassembled WGS sequence"/>
</dbReference>
<evidence type="ECO:0000313" key="2">
    <source>
        <dbReference type="EMBL" id="MCH7321606.1"/>
    </source>
</evidence>
<evidence type="ECO:0000313" key="3">
    <source>
        <dbReference type="Proteomes" id="UP001316087"/>
    </source>
</evidence>
<keyword evidence="1" id="KW-0472">Membrane</keyword>
<keyword evidence="3" id="KW-1185">Reference proteome</keyword>
<sequence>MNKSCYFHSILTSTVNKGGSTIIKISVLIIIGLIMIGMFIFEPFHLEPPTPNVTIGDGDIPTTQGSYCWKGILSAQCKDMAYTSLFDMASTHKPTVVSSNEKIKIEFKKAPIAGTMKVEQWVDEDNIQKVEVKNGLIVVPKEKGVYAYHVIANWEQGDGNYAFSIEVK</sequence>
<dbReference type="RefSeq" id="WP_241368628.1">
    <property type="nucleotide sequence ID" value="NZ_JAKZFC010000001.1"/>
</dbReference>